<keyword evidence="6" id="KW-0805">Transcription regulation</keyword>
<dbReference type="AlphaFoldDB" id="A0A5E4QAK7"/>
<sequence>MSNRKCCVPGCVKSSETKVNLHTFPNPDKAKELFNTWVYSVGGDILKLENNHISKYRRVCHAHFENKYHCWNNRISNNAVPTINMPGLSISKFHPTALRPLQISEASTSKGPLAPQVYTHAIAEDQMNENLETNIAPEDINMDVNLYTATIKTEDLIKQDFNAEGNERARYTSY</sequence>
<dbReference type="PANTHER" id="PTHR46600:SF1">
    <property type="entry name" value="THAP DOMAIN-CONTAINING PROTEIN 1"/>
    <property type="match status" value="1"/>
</dbReference>
<feature type="domain" description="THAP-type" evidence="13">
    <location>
        <begin position="1"/>
        <end position="84"/>
    </location>
</feature>
<comment type="similarity">
    <text evidence="2">Belongs to the THAP1 family.</text>
</comment>
<evidence type="ECO:0000256" key="12">
    <source>
        <dbReference type="PROSITE-ProRule" id="PRU00309"/>
    </source>
</evidence>
<dbReference type="SMART" id="SM00980">
    <property type="entry name" value="THAP"/>
    <property type="match status" value="1"/>
</dbReference>
<organism evidence="14 15">
    <name type="scientific">Leptidea sinapis</name>
    <dbReference type="NCBI Taxonomy" id="189913"/>
    <lineage>
        <taxon>Eukaryota</taxon>
        <taxon>Metazoa</taxon>
        <taxon>Ecdysozoa</taxon>
        <taxon>Arthropoda</taxon>
        <taxon>Hexapoda</taxon>
        <taxon>Insecta</taxon>
        <taxon>Pterygota</taxon>
        <taxon>Neoptera</taxon>
        <taxon>Endopterygota</taxon>
        <taxon>Lepidoptera</taxon>
        <taxon>Glossata</taxon>
        <taxon>Ditrysia</taxon>
        <taxon>Papilionoidea</taxon>
        <taxon>Pieridae</taxon>
        <taxon>Dismorphiinae</taxon>
        <taxon>Leptidea</taxon>
    </lineage>
</organism>
<gene>
    <name evidence="14" type="ORF">LSINAPIS_LOCUS6666</name>
</gene>
<dbReference type="InterPro" id="IPR006612">
    <property type="entry name" value="THAP_Znf"/>
</dbReference>
<evidence type="ECO:0000256" key="5">
    <source>
        <dbReference type="ARBA" id="ARBA00022833"/>
    </source>
</evidence>
<dbReference type="PANTHER" id="PTHR46600">
    <property type="entry name" value="THAP DOMAIN-CONTAINING"/>
    <property type="match status" value="1"/>
</dbReference>
<accession>A0A5E4QAK7</accession>
<keyword evidence="7" id="KW-0175">Coiled coil</keyword>
<evidence type="ECO:0000313" key="14">
    <source>
        <dbReference type="EMBL" id="VVC94788.1"/>
    </source>
</evidence>
<keyword evidence="10" id="KW-0539">Nucleus</keyword>
<reference evidence="14 15" key="1">
    <citation type="submission" date="2017-07" db="EMBL/GenBank/DDBJ databases">
        <authorList>
            <person name="Talla V."/>
            <person name="Backstrom N."/>
        </authorList>
    </citation>
    <scope>NUCLEOTIDE SEQUENCE [LARGE SCALE GENOMIC DNA]</scope>
</reference>
<evidence type="ECO:0000256" key="9">
    <source>
        <dbReference type="ARBA" id="ARBA00023163"/>
    </source>
</evidence>
<evidence type="ECO:0000259" key="13">
    <source>
        <dbReference type="PROSITE" id="PS50950"/>
    </source>
</evidence>
<dbReference type="EMBL" id="FZQP02002115">
    <property type="protein sequence ID" value="VVC94788.1"/>
    <property type="molecule type" value="Genomic_DNA"/>
</dbReference>
<proteinExistence type="inferred from homology"/>
<evidence type="ECO:0000256" key="6">
    <source>
        <dbReference type="ARBA" id="ARBA00023015"/>
    </source>
</evidence>
<evidence type="ECO:0000256" key="1">
    <source>
        <dbReference type="ARBA" id="ARBA00004642"/>
    </source>
</evidence>
<evidence type="ECO:0000256" key="11">
    <source>
        <dbReference type="ARBA" id="ARBA00023306"/>
    </source>
</evidence>
<name>A0A5E4QAK7_9NEOP</name>
<dbReference type="GO" id="GO:0005654">
    <property type="term" value="C:nucleoplasm"/>
    <property type="evidence" value="ECO:0007669"/>
    <property type="project" value="UniProtKB-SubCell"/>
</dbReference>
<evidence type="ECO:0000256" key="2">
    <source>
        <dbReference type="ARBA" id="ARBA00006177"/>
    </source>
</evidence>
<keyword evidence="4 12" id="KW-0863">Zinc-finger</keyword>
<evidence type="ECO:0000256" key="7">
    <source>
        <dbReference type="ARBA" id="ARBA00023054"/>
    </source>
</evidence>
<keyword evidence="11" id="KW-0131">Cell cycle</keyword>
<keyword evidence="8 12" id="KW-0238">DNA-binding</keyword>
<dbReference type="InterPro" id="IPR026516">
    <property type="entry name" value="THAP1/10"/>
</dbReference>
<keyword evidence="5" id="KW-0862">Zinc</keyword>
<protein>
    <recommendedName>
        <fullName evidence="13">THAP-type domain-containing protein</fullName>
    </recommendedName>
</protein>
<dbReference type="Proteomes" id="UP000324832">
    <property type="component" value="Unassembled WGS sequence"/>
</dbReference>
<keyword evidence="9" id="KW-0804">Transcription</keyword>
<evidence type="ECO:0000313" key="15">
    <source>
        <dbReference type="Proteomes" id="UP000324832"/>
    </source>
</evidence>
<comment type="subcellular location">
    <subcellularLocation>
        <location evidence="1">Nucleus</location>
        <location evidence="1">Nucleoplasm</location>
    </subcellularLocation>
</comment>
<dbReference type="SUPFAM" id="SSF57716">
    <property type="entry name" value="Glucocorticoid receptor-like (DNA-binding domain)"/>
    <property type="match status" value="1"/>
</dbReference>
<dbReference type="GO" id="GO:0008270">
    <property type="term" value="F:zinc ion binding"/>
    <property type="evidence" value="ECO:0007669"/>
    <property type="project" value="UniProtKB-KW"/>
</dbReference>
<dbReference type="PROSITE" id="PS50950">
    <property type="entry name" value="ZF_THAP"/>
    <property type="match status" value="1"/>
</dbReference>
<dbReference type="GO" id="GO:0043565">
    <property type="term" value="F:sequence-specific DNA binding"/>
    <property type="evidence" value="ECO:0007669"/>
    <property type="project" value="InterPro"/>
</dbReference>
<dbReference type="Pfam" id="PF05485">
    <property type="entry name" value="THAP"/>
    <property type="match status" value="1"/>
</dbReference>
<evidence type="ECO:0000256" key="3">
    <source>
        <dbReference type="ARBA" id="ARBA00022723"/>
    </source>
</evidence>
<evidence type="ECO:0000256" key="4">
    <source>
        <dbReference type="ARBA" id="ARBA00022771"/>
    </source>
</evidence>
<evidence type="ECO:0000256" key="8">
    <source>
        <dbReference type="ARBA" id="ARBA00023125"/>
    </source>
</evidence>
<evidence type="ECO:0000256" key="10">
    <source>
        <dbReference type="ARBA" id="ARBA00023242"/>
    </source>
</evidence>
<keyword evidence="15" id="KW-1185">Reference proteome</keyword>
<keyword evidence="3" id="KW-0479">Metal-binding</keyword>